<protein>
    <submittedName>
        <fullName evidence="2">Uncharacterized protein</fullName>
    </submittedName>
</protein>
<dbReference type="HOGENOM" id="CLU_2223283_0_0_1"/>
<keyword evidence="3" id="KW-1185">Reference proteome</keyword>
<proteinExistence type="predicted"/>
<dbReference type="EMBL" id="KN847521">
    <property type="protein sequence ID" value="KIV95423.1"/>
    <property type="molecule type" value="Genomic_DNA"/>
</dbReference>
<keyword evidence="1" id="KW-0472">Membrane</keyword>
<sequence>MDAPPQPTIAAILQVETNDIAVFIVILAWSLLSLTPPNLINAGFELVFPSEDTIKDILQLSQLEFAPVLLEVFRCVTAPTIDYFKSLPLIDNELWGVYCLVVPLLM</sequence>
<organism evidence="2 3">
    <name type="scientific">Exophiala mesophila</name>
    <name type="common">Black yeast-like fungus</name>
    <dbReference type="NCBI Taxonomy" id="212818"/>
    <lineage>
        <taxon>Eukaryota</taxon>
        <taxon>Fungi</taxon>
        <taxon>Dikarya</taxon>
        <taxon>Ascomycota</taxon>
        <taxon>Pezizomycotina</taxon>
        <taxon>Eurotiomycetes</taxon>
        <taxon>Chaetothyriomycetidae</taxon>
        <taxon>Chaetothyriales</taxon>
        <taxon>Herpotrichiellaceae</taxon>
        <taxon>Exophiala</taxon>
    </lineage>
</organism>
<dbReference type="AlphaFoldDB" id="A0A0D2A8X5"/>
<reference evidence="2 3" key="1">
    <citation type="submission" date="2015-01" db="EMBL/GenBank/DDBJ databases">
        <title>The Genome Sequence of Exophiala mesophila CBS40295.</title>
        <authorList>
            <consortium name="The Broad Institute Genomics Platform"/>
            <person name="Cuomo C."/>
            <person name="de Hoog S."/>
            <person name="Gorbushina A."/>
            <person name="Stielow B."/>
            <person name="Teixiera M."/>
            <person name="Abouelleil A."/>
            <person name="Chapman S.B."/>
            <person name="Priest M."/>
            <person name="Young S.K."/>
            <person name="Wortman J."/>
            <person name="Nusbaum C."/>
            <person name="Birren B."/>
        </authorList>
    </citation>
    <scope>NUCLEOTIDE SEQUENCE [LARGE SCALE GENOMIC DNA]</scope>
    <source>
        <strain evidence="2 3">CBS 40295</strain>
    </source>
</reference>
<keyword evidence="1" id="KW-1133">Transmembrane helix</keyword>
<evidence type="ECO:0000256" key="1">
    <source>
        <dbReference type="SAM" id="Phobius"/>
    </source>
</evidence>
<keyword evidence="1" id="KW-0812">Transmembrane</keyword>
<evidence type="ECO:0000313" key="2">
    <source>
        <dbReference type="EMBL" id="KIV95423.1"/>
    </source>
</evidence>
<accession>A0A0D2A8X5</accession>
<dbReference type="VEuPathDB" id="FungiDB:PV10_03082"/>
<name>A0A0D2A8X5_EXOME</name>
<dbReference type="GeneID" id="27320927"/>
<feature type="transmembrane region" description="Helical" evidence="1">
    <location>
        <begin position="20"/>
        <end position="40"/>
    </location>
</feature>
<dbReference type="OrthoDB" id="3599887at2759"/>
<dbReference type="Proteomes" id="UP000054302">
    <property type="component" value="Unassembled WGS sequence"/>
</dbReference>
<gene>
    <name evidence="2" type="ORF">PV10_03082</name>
</gene>
<evidence type="ECO:0000313" key="3">
    <source>
        <dbReference type="Proteomes" id="UP000054302"/>
    </source>
</evidence>
<dbReference type="RefSeq" id="XP_016226997.1">
    <property type="nucleotide sequence ID" value="XM_016367479.1"/>
</dbReference>